<reference evidence="1" key="1">
    <citation type="submission" date="2020-09" db="EMBL/GenBank/DDBJ databases">
        <title>Genome-Enabled Discovery of Anthraquinone Biosynthesis in Senna tora.</title>
        <authorList>
            <person name="Kang S.-H."/>
            <person name="Pandey R.P."/>
            <person name="Lee C.-M."/>
            <person name="Sim J.-S."/>
            <person name="Jeong J.-T."/>
            <person name="Choi B.-S."/>
            <person name="Jung M."/>
            <person name="Ginzburg D."/>
            <person name="Zhao K."/>
            <person name="Won S.Y."/>
            <person name="Oh T.-J."/>
            <person name="Yu Y."/>
            <person name="Kim N.-H."/>
            <person name="Lee O.R."/>
            <person name="Lee T.-H."/>
            <person name="Bashyal P."/>
            <person name="Kim T.-S."/>
            <person name="Lee W.-H."/>
            <person name="Kawkins C."/>
            <person name="Kim C.-K."/>
            <person name="Kim J.S."/>
            <person name="Ahn B.O."/>
            <person name="Rhee S.Y."/>
            <person name="Sohng J.K."/>
        </authorList>
    </citation>
    <scope>NUCLEOTIDE SEQUENCE</scope>
    <source>
        <tissue evidence="1">Leaf</tissue>
    </source>
</reference>
<proteinExistence type="predicted"/>
<gene>
    <name evidence="1" type="ORF">G2W53_033609</name>
</gene>
<dbReference type="AlphaFoldDB" id="A0A834SXV0"/>
<evidence type="ECO:0000313" key="2">
    <source>
        <dbReference type="Proteomes" id="UP000634136"/>
    </source>
</evidence>
<sequence>MRVKGYLYKNGSCFTRNNDLAFQADRIEGVMLMNDMTLAQLKQSIRDRLKMGRCEEICNVTYRMPITMCPMRFGELNLCDDYSVGMMFECFRDNATKLIGLELLVQMLSTSIVEFDLNVSQVIDEGGSSMVVACTQALEHFTIEPTNINSAIFEASMFREAGPANVIAELNLWVYTNSGWFSPPQHPRFIVREIERVEAPSFCGYCVFVRDGSSFAVCCHVRRWRELRCEPPCAWTVRASPFASMGRASL</sequence>
<dbReference type="Proteomes" id="UP000634136">
    <property type="component" value="Unassembled WGS sequence"/>
</dbReference>
<protein>
    <submittedName>
        <fullName evidence="1">Uncharacterized protein</fullName>
    </submittedName>
</protein>
<evidence type="ECO:0000313" key="1">
    <source>
        <dbReference type="EMBL" id="KAF7812633.1"/>
    </source>
</evidence>
<accession>A0A834SXV0</accession>
<comment type="caution">
    <text evidence="1">The sequence shown here is derived from an EMBL/GenBank/DDBJ whole genome shotgun (WGS) entry which is preliminary data.</text>
</comment>
<organism evidence="1 2">
    <name type="scientific">Senna tora</name>
    <dbReference type="NCBI Taxonomy" id="362788"/>
    <lineage>
        <taxon>Eukaryota</taxon>
        <taxon>Viridiplantae</taxon>
        <taxon>Streptophyta</taxon>
        <taxon>Embryophyta</taxon>
        <taxon>Tracheophyta</taxon>
        <taxon>Spermatophyta</taxon>
        <taxon>Magnoliopsida</taxon>
        <taxon>eudicotyledons</taxon>
        <taxon>Gunneridae</taxon>
        <taxon>Pentapetalae</taxon>
        <taxon>rosids</taxon>
        <taxon>fabids</taxon>
        <taxon>Fabales</taxon>
        <taxon>Fabaceae</taxon>
        <taxon>Caesalpinioideae</taxon>
        <taxon>Cassia clade</taxon>
        <taxon>Senna</taxon>
    </lineage>
</organism>
<dbReference type="EMBL" id="JAAIUW010000010">
    <property type="protein sequence ID" value="KAF7812633.1"/>
    <property type="molecule type" value="Genomic_DNA"/>
</dbReference>
<keyword evidence="2" id="KW-1185">Reference proteome</keyword>
<name>A0A834SXV0_9FABA</name>